<sequence length="277" mass="30699">MNWSQIRAIAQKDIKAITSNVQVLIGIIILPLVFGVLLPGGLIFAMKLVNIVDSDLVNMVQKVVTQLPTGDNKELITQLSTINHQIIYIFVNYMLGPFFMLIPVLNSLMIALNSLVGEKERRTLESLLFAPIEVKDLFMGKLVGTFIPTFIVTLASFVLCGIIINGLSYTMFDGLIFPNLSWGIILLWVTPMFTGLVILISIFISARSKGFQEAQQLGGVVVLPIVGAAISQITGIVFLSSQILLVTGLMLFIINILLLRRLTKMNQRNVLFERQVH</sequence>
<dbReference type="Pfam" id="PF12679">
    <property type="entry name" value="ABC2_membrane_2"/>
    <property type="match status" value="1"/>
</dbReference>
<keyword evidence="1" id="KW-0472">Membrane</keyword>
<feature type="transmembrane region" description="Helical" evidence="1">
    <location>
        <begin position="217"/>
        <end position="237"/>
    </location>
</feature>
<dbReference type="GO" id="GO:0005886">
    <property type="term" value="C:plasma membrane"/>
    <property type="evidence" value="ECO:0007669"/>
    <property type="project" value="UniProtKB-SubCell"/>
</dbReference>
<feature type="transmembrane region" description="Helical" evidence="1">
    <location>
        <begin position="243"/>
        <end position="259"/>
    </location>
</feature>
<evidence type="ECO:0000256" key="1">
    <source>
        <dbReference type="SAM" id="Phobius"/>
    </source>
</evidence>
<protein>
    <submittedName>
        <fullName evidence="2">ABC transporter permease subunit</fullName>
    </submittedName>
</protein>
<dbReference type="PANTHER" id="PTHR43471:SF1">
    <property type="entry name" value="ABC TRANSPORTER PERMEASE PROTEIN NOSY-RELATED"/>
    <property type="match status" value="1"/>
</dbReference>
<feature type="transmembrane region" description="Helical" evidence="1">
    <location>
        <begin position="21"/>
        <end position="46"/>
    </location>
</feature>
<feature type="transmembrane region" description="Helical" evidence="1">
    <location>
        <begin position="86"/>
        <end position="112"/>
    </location>
</feature>
<dbReference type="EMBL" id="CP118101">
    <property type="protein sequence ID" value="WDH80550.1"/>
    <property type="molecule type" value="Genomic_DNA"/>
</dbReference>
<gene>
    <name evidence="2" type="ORF">PUW23_13355</name>
</gene>
<name>A0AAX3MVV1_9BACL</name>
<dbReference type="RefSeq" id="WP_274358698.1">
    <property type="nucleotide sequence ID" value="NZ_CP118101.1"/>
</dbReference>
<dbReference type="Proteomes" id="UP001220962">
    <property type="component" value="Chromosome"/>
</dbReference>
<feature type="transmembrane region" description="Helical" evidence="1">
    <location>
        <begin position="184"/>
        <end position="205"/>
    </location>
</feature>
<feature type="transmembrane region" description="Helical" evidence="1">
    <location>
        <begin position="142"/>
        <end position="164"/>
    </location>
</feature>
<organism evidence="2 3">
    <name type="scientific">Paenibacillus urinalis</name>
    <dbReference type="NCBI Taxonomy" id="521520"/>
    <lineage>
        <taxon>Bacteria</taxon>
        <taxon>Bacillati</taxon>
        <taxon>Bacillota</taxon>
        <taxon>Bacilli</taxon>
        <taxon>Bacillales</taxon>
        <taxon>Paenibacillaceae</taxon>
        <taxon>Paenibacillus</taxon>
    </lineage>
</organism>
<keyword evidence="1" id="KW-1133">Transmembrane helix</keyword>
<dbReference type="PANTHER" id="PTHR43471">
    <property type="entry name" value="ABC TRANSPORTER PERMEASE"/>
    <property type="match status" value="1"/>
</dbReference>
<evidence type="ECO:0000313" key="2">
    <source>
        <dbReference type="EMBL" id="WDH80550.1"/>
    </source>
</evidence>
<dbReference type="AlphaFoldDB" id="A0AAX3MVV1"/>
<proteinExistence type="predicted"/>
<evidence type="ECO:0000313" key="3">
    <source>
        <dbReference type="Proteomes" id="UP001220962"/>
    </source>
</evidence>
<dbReference type="GO" id="GO:0140359">
    <property type="term" value="F:ABC-type transporter activity"/>
    <property type="evidence" value="ECO:0007669"/>
    <property type="project" value="InterPro"/>
</dbReference>
<keyword evidence="1" id="KW-0812">Transmembrane</keyword>
<accession>A0AAX3MVV1</accession>
<reference evidence="2" key="1">
    <citation type="submission" date="2023-02" db="EMBL/GenBank/DDBJ databases">
        <title>Pathogen: clinical or host-associated sample.</title>
        <authorList>
            <person name="Hergert J."/>
            <person name="Casey R."/>
            <person name="Wagner J."/>
            <person name="Young E.L."/>
            <person name="Oakeson K.F."/>
        </authorList>
    </citation>
    <scope>NUCLEOTIDE SEQUENCE</scope>
    <source>
        <strain evidence="2">2022CK-00830</strain>
    </source>
</reference>